<evidence type="ECO:0000259" key="9">
    <source>
        <dbReference type="Pfam" id="PF25954"/>
    </source>
</evidence>
<evidence type="ECO:0000313" key="10">
    <source>
        <dbReference type="EMBL" id="HIS36092.1"/>
    </source>
</evidence>
<dbReference type="Pfam" id="PF25917">
    <property type="entry name" value="BSH_RND"/>
    <property type="match status" value="1"/>
</dbReference>
<dbReference type="Gene3D" id="2.40.50.100">
    <property type="match status" value="1"/>
</dbReference>
<evidence type="ECO:0000313" key="11">
    <source>
        <dbReference type="Proteomes" id="UP000823928"/>
    </source>
</evidence>
<dbReference type="SUPFAM" id="SSF111369">
    <property type="entry name" value="HlyD-like secretion proteins"/>
    <property type="match status" value="2"/>
</dbReference>
<dbReference type="Pfam" id="PF25876">
    <property type="entry name" value="HH_MFP_RND"/>
    <property type="match status" value="1"/>
</dbReference>
<keyword evidence="4 6" id="KW-0472">Membrane</keyword>
<keyword evidence="5" id="KW-0175">Coiled coil</keyword>
<evidence type="ECO:0000256" key="4">
    <source>
        <dbReference type="ARBA" id="ARBA00023136"/>
    </source>
</evidence>
<dbReference type="PANTHER" id="PTHR30386:SF26">
    <property type="entry name" value="TRANSPORT PROTEIN COMB"/>
    <property type="match status" value="1"/>
</dbReference>
<accession>A0A9D1JMJ1</accession>
<gene>
    <name evidence="10" type="ORF">IAC10_05615</name>
</gene>
<proteinExistence type="predicted"/>
<reference evidence="10" key="1">
    <citation type="submission" date="2020-10" db="EMBL/GenBank/DDBJ databases">
        <authorList>
            <person name="Gilroy R."/>
        </authorList>
    </citation>
    <scope>NUCLEOTIDE SEQUENCE</scope>
    <source>
        <strain evidence="10">6276</strain>
    </source>
</reference>
<dbReference type="InterPro" id="IPR050739">
    <property type="entry name" value="MFP"/>
</dbReference>
<name>A0A9D1JMJ1_9BACT</name>
<dbReference type="PANTHER" id="PTHR30386">
    <property type="entry name" value="MEMBRANE FUSION SUBUNIT OF EMRAB-TOLC MULTIDRUG EFFLUX PUMP"/>
    <property type="match status" value="1"/>
</dbReference>
<feature type="domain" description="CusB-like beta-barrel" evidence="9">
    <location>
        <begin position="235"/>
        <end position="275"/>
    </location>
</feature>
<dbReference type="GO" id="GO:0016020">
    <property type="term" value="C:membrane"/>
    <property type="evidence" value="ECO:0007669"/>
    <property type="project" value="UniProtKB-SubCell"/>
</dbReference>
<organism evidence="10 11">
    <name type="scientific">Candidatus Scatousia excrementigallinarum</name>
    <dbReference type="NCBI Taxonomy" id="2840935"/>
    <lineage>
        <taxon>Bacteria</taxon>
        <taxon>Candidatus Scatousia</taxon>
    </lineage>
</organism>
<evidence type="ECO:0000256" key="2">
    <source>
        <dbReference type="ARBA" id="ARBA00022692"/>
    </source>
</evidence>
<dbReference type="EMBL" id="DVIU01000116">
    <property type="protein sequence ID" value="HIS36092.1"/>
    <property type="molecule type" value="Genomic_DNA"/>
</dbReference>
<evidence type="ECO:0000256" key="6">
    <source>
        <dbReference type="SAM" id="Phobius"/>
    </source>
</evidence>
<evidence type="ECO:0000256" key="3">
    <source>
        <dbReference type="ARBA" id="ARBA00022989"/>
    </source>
</evidence>
<dbReference type="Pfam" id="PF25954">
    <property type="entry name" value="Beta-barrel_RND_2"/>
    <property type="match status" value="1"/>
</dbReference>
<evidence type="ECO:0000256" key="1">
    <source>
        <dbReference type="ARBA" id="ARBA00004167"/>
    </source>
</evidence>
<feature type="domain" description="Multidrug resistance protein MdtA-like barrel-sandwich hybrid" evidence="8">
    <location>
        <begin position="58"/>
        <end position="232"/>
    </location>
</feature>
<sequence length="333" mass="36964">MEDTTTEVKEEEKKQPPKGMKRTIGAIIGVIILCGVGYFVHDALMYQSTDDAYVETTTVQVSPKVSGHITKVYVDDNQHIEAGMVVAEIDDTDYKVALQKAEAAYEKVLLDQKNAQANFKAMQTNIEVAKKDLDRYTKLFESGAVSKQTLDTAQAKYDSAQANLTQAEQALLSKSDNKVADANLKVVKAELDQAKLNLQYTKVIAPQTGTVTSRRVEKGMFVQTGSPLFVIVPDKVWVVANFKENQLRNMKPHQKVDIKVDTYPNHIFKGEVQSIQRSSGAKSSLFPPENAVGSFVKIVQRIPVKIVFTEKINPDEFTIVPGMSVVPKVRVKE</sequence>
<reference evidence="10" key="2">
    <citation type="journal article" date="2021" name="PeerJ">
        <title>Extensive microbial diversity within the chicken gut microbiome revealed by metagenomics and culture.</title>
        <authorList>
            <person name="Gilroy R."/>
            <person name="Ravi A."/>
            <person name="Getino M."/>
            <person name="Pursley I."/>
            <person name="Horton D.L."/>
            <person name="Alikhan N.F."/>
            <person name="Baker D."/>
            <person name="Gharbi K."/>
            <person name="Hall N."/>
            <person name="Watson M."/>
            <person name="Adriaenssens E.M."/>
            <person name="Foster-Nyarko E."/>
            <person name="Jarju S."/>
            <person name="Secka A."/>
            <person name="Antonio M."/>
            <person name="Oren A."/>
            <person name="Chaudhuri R.R."/>
            <person name="La Ragione R."/>
            <person name="Hildebrand F."/>
            <person name="Pallen M.J."/>
        </authorList>
    </citation>
    <scope>NUCLEOTIDE SEQUENCE</scope>
    <source>
        <strain evidence="10">6276</strain>
    </source>
</reference>
<dbReference type="InterPro" id="IPR058625">
    <property type="entry name" value="MdtA-like_BSH"/>
</dbReference>
<feature type="coiled-coil region" evidence="5">
    <location>
        <begin position="98"/>
        <end position="197"/>
    </location>
</feature>
<dbReference type="AlphaFoldDB" id="A0A9D1JMJ1"/>
<dbReference type="GO" id="GO:0015562">
    <property type="term" value="F:efflux transmembrane transporter activity"/>
    <property type="evidence" value="ECO:0007669"/>
    <property type="project" value="InterPro"/>
</dbReference>
<protein>
    <submittedName>
        <fullName evidence="10">HlyD family secretion protein</fullName>
    </submittedName>
</protein>
<keyword evidence="3 6" id="KW-1133">Transmembrane helix</keyword>
<comment type="subcellular location">
    <subcellularLocation>
        <location evidence="1">Membrane</location>
        <topology evidence="1">Single-pass membrane protein</topology>
    </subcellularLocation>
</comment>
<dbReference type="Gene3D" id="2.40.30.170">
    <property type="match status" value="1"/>
</dbReference>
<dbReference type="Gene3D" id="1.10.287.470">
    <property type="entry name" value="Helix hairpin bin"/>
    <property type="match status" value="1"/>
</dbReference>
<dbReference type="InterPro" id="IPR058624">
    <property type="entry name" value="MdtA-like_HH"/>
</dbReference>
<dbReference type="Proteomes" id="UP000823928">
    <property type="component" value="Unassembled WGS sequence"/>
</dbReference>
<comment type="caution">
    <text evidence="10">The sequence shown here is derived from an EMBL/GenBank/DDBJ whole genome shotgun (WGS) entry which is preliminary data.</text>
</comment>
<evidence type="ECO:0000259" key="8">
    <source>
        <dbReference type="Pfam" id="PF25917"/>
    </source>
</evidence>
<dbReference type="InterPro" id="IPR058792">
    <property type="entry name" value="Beta-barrel_RND_2"/>
</dbReference>
<keyword evidence="2 6" id="KW-0812">Transmembrane</keyword>
<evidence type="ECO:0000256" key="5">
    <source>
        <dbReference type="SAM" id="Coils"/>
    </source>
</evidence>
<feature type="transmembrane region" description="Helical" evidence="6">
    <location>
        <begin position="23"/>
        <end position="40"/>
    </location>
</feature>
<evidence type="ECO:0000259" key="7">
    <source>
        <dbReference type="Pfam" id="PF25876"/>
    </source>
</evidence>
<feature type="domain" description="Multidrug resistance protein MdtA-like alpha-helical hairpin" evidence="7">
    <location>
        <begin position="113"/>
        <end position="171"/>
    </location>
</feature>